<dbReference type="Proteomes" id="UP001165121">
    <property type="component" value="Unassembled WGS sequence"/>
</dbReference>
<dbReference type="AlphaFoldDB" id="A0A9W6XHX2"/>
<evidence type="ECO:0000313" key="2">
    <source>
        <dbReference type="EMBL" id="GMF38882.1"/>
    </source>
</evidence>
<feature type="compositionally biased region" description="Polar residues" evidence="1">
    <location>
        <begin position="65"/>
        <end position="87"/>
    </location>
</feature>
<dbReference type="EMBL" id="BSXT01001122">
    <property type="protein sequence ID" value="GMF38882.1"/>
    <property type="molecule type" value="Genomic_DNA"/>
</dbReference>
<feature type="region of interest" description="Disordered" evidence="1">
    <location>
        <begin position="45"/>
        <end position="102"/>
    </location>
</feature>
<feature type="compositionally biased region" description="Basic and acidic residues" evidence="1">
    <location>
        <begin position="45"/>
        <end position="57"/>
    </location>
</feature>
<gene>
    <name evidence="2" type="ORF">Pfra01_001136300</name>
</gene>
<evidence type="ECO:0000313" key="3">
    <source>
        <dbReference type="Proteomes" id="UP001165121"/>
    </source>
</evidence>
<reference evidence="2" key="1">
    <citation type="submission" date="2023-04" db="EMBL/GenBank/DDBJ databases">
        <title>Phytophthora fragariaefolia NBRC 109709.</title>
        <authorList>
            <person name="Ichikawa N."/>
            <person name="Sato H."/>
            <person name="Tonouchi N."/>
        </authorList>
    </citation>
    <scope>NUCLEOTIDE SEQUENCE</scope>
    <source>
        <strain evidence="2">NBRC 109709</strain>
    </source>
</reference>
<name>A0A9W6XHX2_9STRA</name>
<organism evidence="2 3">
    <name type="scientific">Phytophthora fragariaefolia</name>
    <dbReference type="NCBI Taxonomy" id="1490495"/>
    <lineage>
        <taxon>Eukaryota</taxon>
        <taxon>Sar</taxon>
        <taxon>Stramenopiles</taxon>
        <taxon>Oomycota</taxon>
        <taxon>Peronosporomycetes</taxon>
        <taxon>Peronosporales</taxon>
        <taxon>Peronosporaceae</taxon>
        <taxon>Phytophthora</taxon>
    </lineage>
</organism>
<keyword evidence="3" id="KW-1185">Reference proteome</keyword>
<evidence type="ECO:0000256" key="1">
    <source>
        <dbReference type="SAM" id="MobiDB-lite"/>
    </source>
</evidence>
<accession>A0A9W6XHX2</accession>
<sequence length="153" mass="17274">MQNESNGSNSVISVRHSTRTEIYSEPANVKPRPLDFIGLALQPRRESRTVERTDVRSFRSRRSVTDYSDQTGRAGSHNESGQWATTPLPNPAARYVSPPISPKEHVPLRRNLRYAGKKVITAIRLKSAMPDNEKLQLMQLMLQKHASPTKAKQ</sequence>
<proteinExistence type="predicted"/>
<dbReference type="OrthoDB" id="20872at2759"/>
<protein>
    <submittedName>
        <fullName evidence="2">Unnamed protein product</fullName>
    </submittedName>
</protein>
<comment type="caution">
    <text evidence="2">The sequence shown here is derived from an EMBL/GenBank/DDBJ whole genome shotgun (WGS) entry which is preliminary data.</text>
</comment>